<evidence type="ECO:0000313" key="5">
    <source>
        <dbReference type="Proteomes" id="UP000472839"/>
    </source>
</evidence>
<keyword evidence="1" id="KW-0732">Signal</keyword>
<dbReference type="Proteomes" id="UP000461010">
    <property type="component" value="Unassembled WGS sequence"/>
</dbReference>
<proteinExistence type="predicted"/>
<name>A0A6L4WRY9_9BACT</name>
<dbReference type="AlphaFoldDB" id="A0A6L4WRY9"/>
<keyword evidence="4" id="KW-1185">Reference proteome</keyword>
<dbReference type="RefSeq" id="WP_152188808.1">
    <property type="nucleotide sequence ID" value="NZ_WFKI01000060.1"/>
</dbReference>
<organism evidence="2 5">
    <name type="scientific">Poseidonibacter ostreae</name>
    <dbReference type="NCBI Taxonomy" id="2654171"/>
    <lineage>
        <taxon>Bacteria</taxon>
        <taxon>Pseudomonadati</taxon>
        <taxon>Campylobacterota</taxon>
        <taxon>Epsilonproteobacteria</taxon>
        <taxon>Campylobacterales</taxon>
        <taxon>Arcobacteraceae</taxon>
        <taxon>Poseidonibacter</taxon>
    </lineage>
</organism>
<evidence type="ECO:0000313" key="3">
    <source>
        <dbReference type="EMBL" id="KAB7892027.1"/>
    </source>
</evidence>
<evidence type="ECO:0000256" key="1">
    <source>
        <dbReference type="SAM" id="SignalP"/>
    </source>
</evidence>
<dbReference type="Proteomes" id="UP000472839">
    <property type="component" value="Unassembled WGS sequence"/>
</dbReference>
<dbReference type="EMBL" id="WFKJ01000009">
    <property type="protein sequence ID" value="KAB7892027.1"/>
    <property type="molecule type" value="Genomic_DNA"/>
</dbReference>
<comment type="caution">
    <text evidence="2">The sequence shown here is derived from an EMBL/GenBank/DDBJ whole genome shotgun (WGS) entry which is preliminary data.</text>
</comment>
<reference evidence="4 5" key="1">
    <citation type="submission" date="2019-10" db="EMBL/GenBank/DDBJ databases">
        <title>Poseidonibacter ostreae sp. nov., isolated from the gut of the Ostrea denselamellosa.</title>
        <authorList>
            <person name="Choi A."/>
        </authorList>
    </citation>
    <scope>NUCLEOTIDE SEQUENCE [LARGE SCALE GENOMIC DNA]</scope>
    <source>
        <strain evidence="2 5">SJOD-M-33</strain>
        <strain evidence="3 4">SJOD-M-5</strain>
    </source>
</reference>
<accession>A0A6L4WRY9</accession>
<sequence>MKKNVLVVISLFLLSLNLFGASTNSSDTTGKLYNTAYFDITLKSQGAMLDYIKYSKRASFDTKQFLGTVNKINESEIVINIHGRIEVPSDITSKLVYVNVGPNYIHTYSHSSKYIYYNNSKNNQTAEYFLVDTKNDKFGNRYIDYKIVIKRGSIRDINSSPTLLPSGIKFTVAPKTRGFKDKFQDAEIYVFEE</sequence>
<gene>
    <name evidence="3" type="ORF">GBG18_04535</name>
    <name evidence="2" type="ORF">GBG19_09560</name>
</gene>
<feature type="chain" id="PRO_5026841570" evidence="1">
    <location>
        <begin position="21"/>
        <end position="193"/>
    </location>
</feature>
<protein>
    <submittedName>
        <fullName evidence="2">Uncharacterized protein</fullName>
    </submittedName>
</protein>
<dbReference type="EMBL" id="WFKK01000026">
    <property type="protein sequence ID" value="KAB7888197.1"/>
    <property type="molecule type" value="Genomic_DNA"/>
</dbReference>
<evidence type="ECO:0000313" key="2">
    <source>
        <dbReference type="EMBL" id="KAB7888197.1"/>
    </source>
</evidence>
<evidence type="ECO:0000313" key="4">
    <source>
        <dbReference type="Proteomes" id="UP000461010"/>
    </source>
</evidence>
<feature type="signal peptide" evidence="1">
    <location>
        <begin position="1"/>
        <end position="20"/>
    </location>
</feature>